<dbReference type="RefSeq" id="WP_338709183.1">
    <property type="nucleotide sequence ID" value="NZ_CP145893.1"/>
</dbReference>
<dbReference type="PROSITE" id="PS50943">
    <property type="entry name" value="HTH_CROC1"/>
    <property type="match status" value="1"/>
</dbReference>
<organism evidence="2 3">
    <name type="scientific">Paenibacillus amylolyticus</name>
    <dbReference type="NCBI Taxonomy" id="1451"/>
    <lineage>
        <taxon>Bacteria</taxon>
        <taxon>Bacillati</taxon>
        <taxon>Bacillota</taxon>
        <taxon>Bacilli</taxon>
        <taxon>Bacillales</taxon>
        <taxon>Paenibacillaceae</taxon>
        <taxon>Paenibacillus</taxon>
    </lineage>
</organism>
<reference evidence="2 3" key="1">
    <citation type="submission" date="2024-02" db="EMBL/GenBank/DDBJ databases">
        <title>Complete sequences of two Paenibacillus sp. strains and one Lysinibacillus strain isolated from the environment on STAA medium highlight biotechnological potential.</title>
        <authorList>
            <person name="Attere S.A."/>
            <person name="Piche L.C."/>
            <person name="Intertaglia L."/>
            <person name="Lami R."/>
            <person name="Charette S.J."/>
            <person name="Vincent A.T."/>
        </authorList>
    </citation>
    <scope>NUCLEOTIDE SEQUENCE [LARGE SCALE GENOMIC DNA]</scope>
    <source>
        <strain evidence="2 3">Y5S-7</strain>
        <plasmid evidence="2 3">pY5S7-1</plasmid>
    </source>
</reference>
<name>A0ABD8B2M5_PAEAM</name>
<dbReference type="CDD" id="cd00093">
    <property type="entry name" value="HTH_XRE"/>
    <property type="match status" value="1"/>
</dbReference>
<geneLocation type="plasmid" evidence="2 3">
    <name>pY5S7-1</name>
</geneLocation>
<keyword evidence="2" id="KW-0614">Plasmid</keyword>
<gene>
    <name evidence="2" type="ORF">V6668_31745</name>
</gene>
<dbReference type="EMBL" id="CP145893">
    <property type="protein sequence ID" value="WWP24092.1"/>
    <property type="molecule type" value="Genomic_DNA"/>
</dbReference>
<dbReference type="SMART" id="SM00530">
    <property type="entry name" value="HTH_XRE"/>
    <property type="match status" value="1"/>
</dbReference>
<dbReference type="InterPro" id="IPR010982">
    <property type="entry name" value="Lambda_DNA-bd_dom_sf"/>
</dbReference>
<dbReference type="InterPro" id="IPR001387">
    <property type="entry name" value="Cro/C1-type_HTH"/>
</dbReference>
<proteinExistence type="predicted"/>
<dbReference type="AlphaFoldDB" id="A0ABD8B2M5"/>
<protein>
    <submittedName>
        <fullName evidence="2">Helix-turn-helix transcriptional regulator</fullName>
    </submittedName>
</protein>
<evidence type="ECO:0000259" key="1">
    <source>
        <dbReference type="PROSITE" id="PS50943"/>
    </source>
</evidence>
<sequence length="64" mass="7385">MRIHRTRQDMTQKDLANYIGSFQVRVSRLENGLKLPTPDEIKKIEKVLGTIIWSQQRGDAMNGT</sequence>
<dbReference type="SUPFAM" id="SSF47413">
    <property type="entry name" value="lambda repressor-like DNA-binding domains"/>
    <property type="match status" value="1"/>
</dbReference>
<evidence type="ECO:0000313" key="2">
    <source>
        <dbReference type="EMBL" id="WWP24092.1"/>
    </source>
</evidence>
<dbReference type="GeneID" id="93480148"/>
<dbReference type="Pfam" id="PF01381">
    <property type="entry name" value="HTH_3"/>
    <property type="match status" value="1"/>
</dbReference>
<accession>A0ABD8B2M5</accession>
<evidence type="ECO:0000313" key="3">
    <source>
        <dbReference type="Proteomes" id="UP001364764"/>
    </source>
</evidence>
<feature type="domain" description="HTH cro/C1-type" evidence="1">
    <location>
        <begin position="1"/>
        <end position="54"/>
    </location>
</feature>
<dbReference type="Gene3D" id="1.10.260.40">
    <property type="entry name" value="lambda repressor-like DNA-binding domains"/>
    <property type="match status" value="1"/>
</dbReference>
<dbReference type="Proteomes" id="UP001364764">
    <property type="component" value="Plasmid pY5S7-1"/>
</dbReference>